<keyword evidence="1 4" id="KW-0489">Methyltransferase</keyword>
<dbReference type="PROSITE" id="PS00092">
    <property type="entry name" value="N6_MTASE"/>
    <property type="match status" value="1"/>
</dbReference>
<reference evidence="4 5" key="1">
    <citation type="journal article" date="2007" name="ISME J.">
        <title>Sequence-based analysis of pQBR103; a representative of a unique, transfer-proficient mega plasmid resident in the microbial community of sugar beet.</title>
        <authorList>
            <person name="Tett A."/>
            <person name="Spiers A.J."/>
            <person name="Crossman L.C."/>
            <person name="Ager D."/>
            <person name="Ciric L."/>
            <person name="Dow J.M."/>
            <person name="Fry J.C."/>
            <person name="Harris D."/>
            <person name="Lilley A."/>
            <person name="Oliver A."/>
            <person name="Parkhill J."/>
            <person name="Quail M.A."/>
            <person name="Rainey P.B."/>
            <person name="Saunders N.J."/>
            <person name="Seeger K."/>
            <person name="Snyder L.A.S."/>
            <person name="Squares R."/>
            <person name="Thomas C.M."/>
            <person name="Turner S.L."/>
            <person name="Zhang X.-X."/>
            <person name="Field D."/>
            <person name="Bailey M.J."/>
        </authorList>
    </citation>
    <scope>NUCLEOTIDE SEQUENCE [LARGE SCALE GENOMIC DNA]</scope>
    <source>
        <strain evidence="4 5">SBW25</strain>
    </source>
</reference>
<feature type="domain" description="DUF4942" evidence="3">
    <location>
        <begin position="99"/>
        <end position="280"/>
    </location>
</feature>
<dbReference type="EMBL" id="AM235768">
    <property type="protein sequence ID" value="CAM96435.1"/>
    <property type="molecule type" value="Genomic_DNA"/>
</dbReference>
<evidence type="ECO:0000256" key="1">
    <source>
        <dbReference type="ARBA" id="ARBA00022603"/>
    </source>
</evidence>
<dbReference type="GO" id="GO:0008168">
    <property type="term" value="F:methyltransferase activity"/>
    <property type="evidence" value="ECO:0007669"/>
    <property type="project" value="UniProtKB-KW"/>
</dbReference>
<dbReference type="Proteomes" id="UP000002332">
    <property type="component" value="Plasmid pQBR103"/>
</dbReference>
<accession>A4V7X7</accession>
<organism evidence="4 5">
    <name type="scientific">Pseudomonas fluorescens (strain SBW25)</name>
    <dbReference type="NCBI Taxonomy" id="216595"/>
    <lineage>
        <taxon>Bacteria</taxon>
        <taxon>Pseudomonadati</taxon>
        <taxon>Pseudomonadota</taxon>
        <taxon>Gammaproteobacteria</taxon>
        <taxon>Pseudomonadales</taxon>
        <taxon>Pseudomonadaceae</taxon>
        <taxon>Pseudomonas</taxon>
    </lineage>
</organism>
<dbReference type="GO" id="GO:0032259">
    <property type="term" value="P:methylation"/>
    <property type="evidence" value="ECO:0007669"/>
    <property type="project" value="UniProtKB-KW"/>
</dbReference>
<dbReference type="Gene3D" id="3.40.50.150">
    <property type="entry name" value="Vaccinia Virus protein VP39"/>
    <property type="match status" value="1"/>
</dbReference>
<dbReference type="Pfam" id="PF13708">
    <property type="entry name" value="DUF4942"/>
    <property type="match status" value="1"/>
</dbReference>
<proteinExistence type="predicted"/>
<dbReference type="InterPro" id="IPR031339">
    <property type="entry name" value="DUF4942"/>
</dbReference>
<evidence type="ECO:0000256" key="2">
    <source>
        <dbReference type="ARBA" id="ARBA00022679"/>
    </source>
</evidence>
<geneLocation type="plasmid" evidence="4 5">
    <name>pQBR103</name>
</geneLocation>
<protein>
    <submittedName>
        <fullName evidence="4">DNA restriction/recombination methylase</fullName>
    </submittedName>
</protein>
<evidence type="ECO:0000313" key="5">
    <source>
        <dbReference type="Proteomes" id="UP000002332"/>
    </source>
</evidence>
<evidence type="ECO:0000259" key="3">
    <source>
        <dbReference type="Pfam" id="PF13708"/>
    </source>
</evidence>
<sequence>MSIKYRINHMAMPLANLATPEGHLVDSADGLQDLNEYDLIESLVSQHRYQKALIERVSELMAGSGYHEIMGYFLAGADGELALRVRATPELFDAVAAVKALDAEYWNRALNLTDVRVFMPSARQKEWDQQIENRTCLPFEKQAVRDTLRSLLASRSRFLAEQVDGVFHALSPNHVSNSPAGFGKRMILEYARCKATGNPESEKTRLIADLRYVIAMLMGRDRTVGSNPRAMSYGCNNPGKWILLDGGALRVRFHLTGTVHVEIHPEMVWQLNQILASIYPNAIPDRFRRPTKTRAVHKDWPLMEVPLSFGALAIVSKLKRQSIKPTGVWTLDVSRFEMKFMPEAEMIIQAIGGAKVDYQEYAFPYPEVNEVVDLVVSLGRLPEQKTHQFYGTGETLAKEVVAIADIRPGETVCEPSAGQAGIAQYLPASRTTCVEVSEVNCGILRKFDFNLVVHADFLTWALNASSFDVVAMNPPYSSGRAIAHLESASLIARRRIVAILPASLRGKDILPGWEHQWSKVYEGEFKGTGASVAILRADRVST</sequence>
<dbReference type="InterPro" id="IPR002052">
    <property type="entry name" value="DNA_methylase_N6_adenine_CS"/>
</dbReference>
<keyword evidence="4" id="KW-0614">Plasmid</keyword>
<dbReference type="PATRIC" id="fig|216595.4.peg.207"/>
<dbReference type="AlphaFoldDB" id="A4V7X7"/>
<dbReference type="GO" id="GO:0003676">
    <property type="term" value="F:nucleic acid binding"/>
    <property type="evidence" value="ECO:0007669"/>
    <property type="project" value="InterPro"/>
</dbReference>
<dbReference type="InterPro" id="IPR029063">
    <property type="entry name" value="SAM-dependent_MTases_sf"/>
</dbReference>
<gene>
    <name evidence="4" type="ordered locus">pQBR0403</name>
</gene>
<dbReference type="SUPFAM" id="SSF53335">
    <property type="entry name" value="S-adenosyl-L-methionine-dependent methyltransferases"/>
    <property type="match status" value="1"/>
</dbReference>
<evidence type="ECO:0000313" key="4">
    <source>
        <dbReference type="EMBL" id="CAM96435.1"/>
    </source>
</evidence>
<keyword evidence="2" id="KW-0808">Transferase</keyword>
<dbReference type="CDD" id="cd02440">
    <property type="entry name" value="AdoMet_MTases"/>
    <property type="match status" value="1"/>
</dbReference>
<name>A4V7X7_PSEFS</name>